<keyword evidence="7 10" id="KW-1133">Transmembrane helix</keyword>
<dbReference type="InterPro" id="IPR059000">
    <property type="entry name" value="ATPase_P-type_domA"/>
</dbReference>
<feature type="compositionally biased region" description="Low complexity" evidence="9">
    <location>
        <begin position="717"/>
        <end position="726"/>
    </location>
</feature>
<dbReference type="InterPro" id="IPR023299">
    <property type="entry name" value="ATPase_P-typ_cyto_dom_N"/>
</dbReference>
<dbReference type="PROSITE" id="PS00154">
    <property type="entry name" value="ATPASE_E1_E2"/>
    <property type="match status" value="1"/>
</dbReference>
<dbReference type="PANTHER" id="PTHR43294">
    <property type="entry name" value="SODIUM/POTASSIUM-TRANSPORTING ATPASE SUBUNIT ALPHA"/>
    <property type="match status" value="1"/>
</dbReference>
<keyword evidence="2" id="KW-1003">Cell membrane</keyword>
<dbReference type="Gene3D" id="3.40.50.1000">
    <property type="entry name" value="HAD superfamily/HAD-like"/>
    <property type="match status" value="1"/>
</dbReference>
<dbReference type="NCBIfam" id="TIGR01494">
    <property type="entry name" value="ATPase_P-type"/>
    <property type="match status" value="1"/>
</dbReference>
<dbReference type="SFLD" id="SFLDS00003">
    <property type="entry name" value="Haloacid_Dehalogenase"/>
    <property type="match status" value="1"/>
</dbReference>
<dbReference type="Pfam" id="PF13246">
    <property type="entry name" value="Cation_ATPase"/>
    <property type="match status" value="1"/>
</dbReference>
<comment type="subcellular location">
    <subcellularLocation>
        <location evidence="1">Cell membrane</location>
        <topology evidence="1">Multi-pass membrane protein</topology>
    </subcellularLocation>
</comment>
<keyword evidence="4" id="KW-0547">Nucleotide-binding</keyword>
<dbReference type="InterPro" id="IPR036412">
    <property type="entry name" value="HAD-like_sf"/>
</dbReference>
<evidence type="ECO:0000256" key="5">
    <source>
        <dbReference type="ARBA" id="ARBA00022840"/>
    </source>
</evidence>
<evidence type="ECO:0000313" key="13">
    <source>
        <dbReference type="Proteomes" id="UP001178507"/>
    </source>
</evidence>
<evidence type="ECO:0000256" key="1">
    <source>
        <dbReference type="ARBA" id="ARBA00004651"/>
    </source>
</evidence>
<protein>
    <recommendedName>
        <fullName evidence="11">Cation-transporting P-type ATPase N-terminal domain-containing protein</fullName>
    </recommendedName>
</protein>
<dbReference type="Pfam" id="PF00122">
    <property type="entry name" value="E1-E2_ATPase"/>
    <property type="match status" value="1"/>
</dbReference>
<keyword evidence="5" id="KW-0067">ATP-binding</keyword>
<gene>
    <name evidence="12" type="ORF">EVOR1521_LOCUS5667</name>
</gene>
<dbReference type="GO" id="GO:0030007">
    <property type="term" value="P:intracellular potassium ion homeostasis"/>
    <property type="evidence" value="ECO:0007669"/>
    <property type="project" value="TreeGrafter"/>
</dbReference>
<feature type="region of interest" description="Disordered" evidence="9">
    <location>
        <begin position="1"/>
        <end position="20"/>
    </location>
</feature>
<dbReference type="InterPro" id="IPR018303">
    <property type="entry name" value="ATPase_P-typ_P_site"/>
</dbReference>
<dbReference type="Gene3D" id="3.40.1110.10">
    <property type="entry name" value="Calcium-transporting ATPase, cytoplasmic domain N"/>
    <property type="match status" value="1"/>
</dbReference>
<dbReference type="Pfam" id="PF00690">
    <property type="entry name" value="Cation_ATPase_N"/>
    <property type="match status" value="1"/>
</dbReference>
<evidence type="ECO:0000256" key="2">
    <source>
        <dbReference type="ARBA" id="ARBA00022475"/>
    </source>
</evidence>
<dbReference type="GO" id="GO:0006883">
    <property type="term" value="P:intracellular sodium ion homeostasis"/>
    <property type="evidence" value="ECO:0007669"/>
    <property type="project" value="TreeGrafter"/>
</dbReference>
<dbReference type="SUPFAM" id="SSF81665">
    <property type="entry name" value="Calcium ATPase, transmembrane domain M"/>
    <property type="match status" value="1"/>
</dbReference>
<dbReference type="PRINTS" id="PR00119">
    <property type="entry name" value="CATATPASE"/>
</dbReference>
<feature type="transmembrane region" description="Helical" evidence="10">
    <location>
        <begin position="238"/>
        <end position="263"/>
    </location>
</feature>
<dbReference type="InterPro" id="IPR006068">
    <property type="entry name" value="ATPase_P-typ_cation-transptr_C"/>
</dbReference>
<feature type="transmembrane region" description="Helical" evidence="10">
    <location>
        <begin position="928"/>
        <end position="947"/>
    </location>
</feature>
<accession>A0AA36HY80</accession>
<dbReference type="InterPro" id="IPR001757">
    <property type="entry name" value="P_typ_ATPase"/>
</dbReference>
<comment type="caution">
    <text evidence="12">The sequence shown here is derived from an EMBL/GenBank/DDBJ whole genome shotgun (WGS) entry which is preliminary data.</text>
</comment>
<reference evidence="12" key="1">
    <citation type="submission" date="2023-08" db="EMBL/GenBank/DDBJ databases">
        <authorList>
            <person name="Chen Y."/>
            <person name="Shah S."/>
            <person name="Dougan E. K."/>
            <person name="Thang M."/>
            <person name="Chan C."/>
        </authorList>
    </citation>
    <scope>NUCLEOTIDE SEQUENCE</scope>
</reference>
<dbReference type="SUPFAM" id="SSF81660">
    <property type="entry name" value="Metal cation-transporting ATPase, ATP-binding domain N"/>
    <property type="match status" value="1"/>
</dbReference>
<feature type="region of interest" description="Disordered" evidence="9">
    <location>
        <begin position="717"/>
        <end position="752"/>
    </location>
</feature>
<dbReference type="GO" id="GO:0036376">
    <property type="term" value="P:sodium ion export across plasma membrane"/>
    <property type="evidence" value="ECO:0007669"/>
    <property type="project" value="TreeGrafter"/>
</dbReference>
<dbReference type="Proteomes" id="UP001178507">
    <property type="component" value="Unassembled WGS sequence"/>
</dbReference>
<evidence type="ECO:0000256" key="3">
    <source>
        <dbReference type="ARBA" id="ARBA00022692"/>
    </source>
</evidence>
<dbReference type="InterPro" id="IPR004014">
    <property type="entry name" value="ATPase_P-typ_cation-transptr_N"/>
</dbReference>
<keyword evidence="8 10" id="KW-0472">Membrane</keyword>
<dbReference type="SUPFAM" id="SSF81653">
    <property type="entry name" value="Calcium ATPase, transduction domain A"/>
    <property type="match status" value="1"/>
</dbReference>
<evidence type="ECO:0000259" key="11">
    <source>
        <dbReference type="SMART" id="SM00831"/>
    </source>
</evidence>
<dbReference type="SFLD" id="SFLDF00027">
    <property type="entry name" value="p-type_atpase"/>
    <property type="match status" value="1"/>
</dbReference>
<dbReference type="EMBL" id="CAUJNA010000412">
    <property type="protein sequence ID" value="CAJ1376659.1"/>
    <property type="molecule type" value="Genomic_DNA"/>
</dbReference>
<feature type="domain" description="Cation-transporting P-type ATPase N-terminal" evidence="11">
    <location>
        <begin position="9"/>
        <end position="78"/>
    </location>
</feature>
<evidence type="ECO:0000256" key="6">
    <source>
        <dbReference type="ARBA" id="ARBA00022967"/>
    </source>
</evidence>
<evidence type="ECO:0000313" key="12">
    <source>
        <dbReference type="EMBL" id="CAJ1376659.1"/>
    </source>
</evidence>
<evidence type="ECO:0000256" key="7">
    <source>
        <dbReference type="ARBA" id="ARBA00022989"/>
    </source>
</evidence>
<dbReference type="Gene3D" id="2.70.150.10">
    <property type="entry name" value="Calcium-transporting ATPase, cytoplasmic transduction domain A"/>
    <property type="match status" value="1"/>
</dbReference>
<keyword evidence="3 10" id="KW-0812">Transmembrane</keyword>
<name>A0AA36HY80_9DINO</name>
<feature type="compositionally biased region" description="Basic residues" evidence="9">
    <location>
        <begin position="728"/>
        <end position="738"/>
    </location>
</feature>
<dbReference type="SMART" id="SM00831">
    <property type="entry name" value="Cation_ATPase_N"/>
    <property type="match status" value="1"/>
</dbReference>
<organism evidence="12 13">
    <name type="scientific">Effrenium voratum</name>
    <dbReference type="NCBI Taxonomy" id="2562239"/>
    <lineage>
        <taxon>Eukaryota</taxon>
        <taxon>Sar</taxon>
        <taxon>Alveolata</taxon>
        <taxon>Dinophyceae</taxon>
        <taxon>Suessiales</taxon>
        <taxon>Symbiodiniaceae</taxon>
        <taxon>Effrenium</taxon>
    </lineage>
</organism>
<dbReference type="InterPro" id="IPR008250">
    <property type="entry name" value="ATPase_P-typ_transduc_dom_A_sf"/>
</dbReference>
<evidence type="ECO:0000256" key="9">
    <source>
        <dbReference type="SAM" id="MobiDB-lite"/>
    </source>
</evidence>
<dbReference type="GO" id="GO:0005886">
    <property type="term" value="C:plasma membrane"/>
    <property type="evidence" value="ECO:0007669"/>
    <property type="project" value="UniProtKB-SubCell"/>
</dbReference>
<keyword evidence="13" id="KW-1185">Reference proteome</keyword>
<sequence>MSDSAPLLSSTNQTSGGTFAPAEGLSSIEAARRLQQDGPNELDPPQKESFFRILLRQAQSVFYLLTLLAAFLSHSCGDTPRGILLVVVVCTVLLLNTCGEHTSQDAGQALRSMTAPTTLCLRDGHPVEIKASTLVVGDVVQLRTGDIVPADMVLLESMDLKTNESILTGEPMDVSKSTSEPASPSAPFRSNMVYSATSVTAGHGKAEVVDTGMRSQVGLIAKRLQESKGLMEKSPLMVSVNILGQALSCVVVCLIISATLLAYATKYEDPARPCPPDDSDCFLRTGLLRAVIMSVAVVPHGLPMVLMIMLRVSSMKMAERGGLVMKVSAVDYISATTVVCTDKTGTLTEGRMTASLLTGICRDGAEGAAGGTTKQSELSFYPLKGFAPNGGLFISSQLQDEHRASIDATYDGTKVRQDFSAPGLPDVANSEKAATAGLDGLMAQAHLACAFLTCHSTSLWQSETGSWEISGNMTEGALKVAAAKAGLQDALALLEHARLPDLEVPFSSSRKMMATVHLLPASRLASLRFPASCTHVAIVKGAPDKLLDKAGTLAKLSAGALEVPGEPITATDRNMLQRHNEKLAQKALRSLAVLVRPLQPADMESMIAAKSADDRLSIIFRDASMACPLSLWGIYDPPRTSVPPSVKACHEAGIRVVMITGDQQATAASIGTQIGLLQEDDDPDIATAVCSELHEVRNPVRQSRRLSRQAQELISAGFSSGTAATAHPKAKHRGSRRLSVHDARGPQDNEPEFKSEEELIELVSRVKCFARAQPSDKVAIVAALRAAGHVVAMTGDGVNDAPALKAADVGVAMGVSGTAVTKNASDLILLDDNFSTIQLAIEEGRRIFGNTQKYVMVNLSMKFAETTSLMLSIFFGVLPVIRPTPQLFNMILTHGVSTLCLAFEAAEAYTMKVPPREVHGRLVTRHQVLLRMVPFILLFPLVAYASLLMGTYGAVGFVGNKALIGSSKVADMTDGLSACELAGWEDEDGHFEADLRPFHCMCKVSQAGLPWLQAQPVEHWGTTRSVTGTDPTKNAWELSIDNDDWEGKSEHLVRPCQKNNKLWCWQVPTSARPVLPAGLSCVDYGLRTGQTMAFVTIMFGEVLSIMCFRREELITKDLLSNPYFNLTLLGNIMAMCCAIYVRPLARVLEFVPLNATRFIIAMSCSLWLAIFCELAKAAYRASQTRSRQLQQERALALSGCRSMSRKEHV</sequence>
<dbReference type="SFLD" id="SFLDG00002">
    <property type="entry name" value="C1.7:_P-type_atpase_like"/>
    <property type="match status" value="1"/>
</dbReference>
<dbReference type="GO" id="GO:0005524">
    <property type="term" value="F:ATP binding"/>
    <property type="evidence" value="ECO:0007669"/>
    <property type="project" value="UniProtKB-KW"/>
</dbReference>
<dbReference type="SUPFAM" id="SSF56784">
    <property type="entry name" value="HAD-like"/>
    <property type="match status" value="1"/>
</dbReference>
<feature type="transmembrane region" description="Helical" evidence="10">
    <location>
        <begin position="1123"/>
        <end position="1145"/>
    </location>
</feature>
<dbReference type="PANTHER" id="PTHR43294:SF21">
    <property type="entry name" value="CATION TRANSPORTING ATPASE"/>
    <property type="match status" value="1"/>
</dbReference>
<dbReference type="AlphaFoldDB" id="A0AA36HY80"/>
<dbReference type="InterPro" id="IPR044492">
    <property type="entry name" value="P_typ_ATPase_HD_dom"/>
</dbReference>
<evidence type="ECO:0000256" key="10">
    <source>
        <dbReference type="SAM" id="Phobius"/>
    </source>
</evidence>
<keyword evidence="6" id="KW-1278">Translocase</keyword>
<feature type="compositionally biased region" description="Polar residues" evidence="9">
    <location>
        <begin position="1"/>
        <end position="17"/>
    </location>
</feature>
<evidence type="ECO:0000256" key="4">
    <source>
        <dbReference type="ARBA" id="ARBA00022741"/>
    </source>
</evidence>
<dbReference type="Gene3D" id="1.20.1110.10">
    <property type="entry name" value="Calcium-transporting ATPase, transmembrane domain"/>
    <property type="match status" value="2"/>
</dbReference>
<dbReference type="GO" id="GO:0005391">
    <property type="term" value="F:P-type sodium:potassium-exchanging transporter activity"/>
    <property type="evidence" value="ECO:0007669"/>
    <property type="project" value="TreeGrafter"/>
</dbReference>
<feature type="compositionally biased region" description="Basic and acidic residues" evidence="9">
    <location>
        <begin position="739"/>
        <end position="752"/>
    </location>
</feature>
<dbReference type="InterPro" id="IPR050510">
    <property type="entry name" value="Cation_transp_ATPase_P-type"/>
</dbReference>
<dbReference type="GO" id="GO:1990573">
    <property type="term" value="P:potassium ion import across plasma membrane"/>
    <property type="evidence" value="ECO:0007669"/>
    <property type="project" value="TreeGrafter"/>
</dbReference>
<dbReference type="GO" id="GO:1902600">
    <property type="term" value="P:proton transmembrane transport"/>
    <property type="evidence" value="ECO:0007669"/>
    <property type="project" value="TreeGrafter"/>
</dbReference>
<dbReference type="Pfam" id="PF00689">
    <property type="entry name" value="Cation_ATPase_C"/>
    <property type="match status" value="1"/>
</dbReference>
<evidence type="ECO:0000256" key="8">
    <source>
        <dbReference type="ARBA" id="ARBA00023136"/>
    </source>
</evidence>
<proteinExistence type="predicted"/>
<feature type="transmembrane region" description="Helical" evidence="10">
    <location>
        <begin position="287"/>
        <end position="310"/>
    </location>
</feature>
<feature type="transmembrane region" description="Helical" evidence="10">
    <location>
        <begin position="1157"/>
        <end position="1179"/>
    </location>
</feature>
<dbReference type="GO" id="GO:0016887">
    <property type="term" value="F:ATP hydrolysis activity"/>
    <property type="evidence" value="ECO:0007669"/>
    <property type="project" value="InterPro"/>
</dbReference>
<dbReference type="InterPro" id="IPR023298">
    <property type="entry name" value="ATPase_P-typ_TM_dom_sf"/>
</dbReference>
<dbReference type="PRINTS" id="PR00121">
    <property type="entry name" value="NAKATPASE"/>
</dbReference>
<dbReference type="InterPro" id="IPR023214">
    <property type="entry name" value="HAD_sf"/>
</dbReference>